<accession>A0A4C1TMP1</accession>
<evidence type="ECO:0000313" key="2">
    <source>
        <dbReference type="Proteomes" id="UP000299102"/>
    </source>
</evidence>
<dbReference type="EMBL" id="BGZK01000067">
    <property type="protein sequence ID" value="GBP14930.1"/>
    <property type="molecule type" value="Genomic_DNA"/>
</dbReference>
<sequence length="151" mass="17699">MGDISADRELEKPVRFYEFAHSRRAPDTHFESLDSETIDRLALEEPYIFTKRSRIQGKVAAALTEWRDGVEIRRSSLQLSLRREERCDCSGYEPTRELEQFGQYLNSFKLKSPPFCPFDPEKMQDILLVIEECNMFIKERAGVEQEIEGQM</sequence>
<gene>
    <name evidence="1" type="ORF">EVAR_75502_1</name>
</gene>
<dbReference type="AlphaFoldDB" id="A0A4C1TMP1"/>
<comment type="caution">
    <text evidence="1">The sequence shown here is derived from an EMBL/GenBank/DDBJ whole genome shotgun (WGS) entry which is preliminary data.</text>
</comment>
<name>A0A4C1TMP1_EUMVA</name>
<keyword evidence="2" id="KW-1185">Reference proteome</keyword>
<dbReference type="OrthoDB" id="411823at2759"/>
<protein>
    <submittedName>
        <fullName evidence="1">Uncharacterized protein</fullName>
    </submittedName>
</protein>
<proteinExistence type="predicted"/>
<organism evidence="1 2">
    <name type="scientific">Eumeta variegata</name>
    <name type="common">Bagworm moth</name>
    <name type="synonym">Eumeta japonica</name>
    <dbReference type="NCBI Taxonomy" id="151549"/>
    <lineage>
        <taxon>Eukaryota</taxon>
        <taxon>Metazoa</taxon>
        <taxon>Ecdysozoa</taxon>
        <taxon>Arthropoda</taxon>
        <taxon>Hexapoda</taxon>
        <taxon>Insecta</taxon>
        <taxon>Pterygota</taxon>
        <taxon>Neoptera</taxon>
        <taxon>Endopterygota</taxon>
        <taxon>Lepidoptera</taxon>
        <taxon>Glossata</taxon>
        <taxon>Ditrysia</taxon>
        <taxon>Tineoidea</taxon>
        <taxon>Psychidae</taxon>
        <taxon>Oiketicinae</taxon>
        <taxon>Eumeta</taxon>
    </lineage>
</organism>
<reference evidence="1 2" key="1">
    <citation type="journal article" date="2019" name="Commun. Biol.">
        <title>The bagworm genome reveals a unique fibroin gene that provides high tensile strength.</title>
        <authorList>
            <person name="Kono N."/>
            <person name="Nakamura H."/>
            <person name="Ohtoshi R."/>
            <person name="Tomita M."/>
            <person name="Numata K."/>
            <person name="Arakawa K."/>
        </authorList>
    </citation>
    <scope>NUCLEOTIDE SEQUENCE [LARGE SCALE GENOMIC DNA]</scope>
</reference>
<evidence type="ECO:0000313" key="1">
    <source>
        <dbReference type="EMBL" id="GBP14930.1"/>
    </source>
</evidence>
<dbReference type="Proteomes" id="UP000299102">
    <property type="component" value="Unassembled WGS sequence"/>
</dbReference>